<feature type="region of interest" description="Disordered" evidence="3">
    <location>
        <begin position="1"/>
        <end position="55"/>
    </location>
</feature>
<dbReference type="InterPro" id="IPR035979">
    <property type="entry name" value="RBD_domain_sf"/>
</dbReference>
<feature type="region of interest" description="Disordered" evidence="3">
    <location>
        <begin position="703"/>
        <end position="748"/>
    </location>
</feature>
<feature type="compositionally biased region" description="Low complexity" evidence="3">
    <location>
        <begin position="210"/>
        <end position="221"/>
    </location>
</feature>
<name>S9QZT5_SCHOY</name>
<feature type="region of interest" description="Disordered" evidence="3">
    <location>
        <begin position="539"/>
        <end position="574"/>
    </location>
</feature>
<organism evidence="5 6">
    <name type="scientific">Schizosaccharomyces octosporus (strain yFS286)</name>
    <name type="common">Fission yeast</name>
    <name type="synonym">Octosporomyces octosporus</name>
    <dbReference type="NCBI Taxonomy" id="483514"/>
    <lineage>
        <taxon>Eukaryota</taxon>
        <taxon>Fungi</taxon>
        <taxon>Dikarya</taxon>
        <taxon>Ascomycota</taxon>
        <taxon>Taphrinomycotina</taxon>
        <taxon>Schizosaccharomycetes</taxon>
        <taxon>Schizosaccharomycetales</taxon>
        <taxon>Schizosaccharomycetaceae</taxon>
        <taxon>Schizosaccharomyces</taxon>
    </lineage>
</organism>
<dbReference type="InterPro" id="IPR000504">
    <property type="entry name" value="RRM_dom"/>
</dbReference>
<reference evidence="5 6" key="1">
    <citation type="journal article" date="2011" name="Science">
        <title>Comparative functional genomics of the fission yeasts.</title>
        <authorList>
            <person name="Rhind N."/>
            <person name="Chen Z."/>
            <person name="Yassour M."/>
            <person name="Thompson D.A."/>
            <person name="Haas B.J."/>
            <person name="Habib N."/>
            <person name="Wapinski I."/>
            <person name="Roy S."/>
            <person name="Lin M.F."/>
            <person name="Heiman D.I."/>
            <person name="Young S.K."/>
            <person name="Furuya K."/>
            <person name="Guo Y."/>
            <person name="Pidoux A."/>
            <person name="Chen H.M."/>
            <person name="Robbertse B."/>
            <person name="Goldberg J.M."/>
            <person name="Aoki K."/>
            <person name="Bayne E.H."/>
            <person name="Berlin A.M."/>
            <person name="Desjardins C.A."/>
            <person name="Dobbs E."/>
            <person name="Dukaj L."/>
            <person name="Fan L."/>
            <person name="FitzGerald M.G."/>
            <person name="French C."/>
            <person name="Gujja S."/>
            <person name="Hansen K."/>
            <person name="Keifenheim D."/>
            <person name="Levin J.Z."/>
            <person name="Mosher R.A."/>
            <person name="Mueller C.A."/>
            <person name="Pfiffner J."/>
            <person name="Priest M."/>
            <person name="Russ C."/>
            <person name="Smialowska A."/>
            <person name="Swoboda P."/>
            <person name="Sykes S.M."/>
            <person name="Vaughn M."/>
            <person name="Vengrova S."/>
            <person name="Yoder R."/>
            <person name="Zeng Q."/>
            <person name="Allshire R."/>
            <person name="Baulcombe D."/>
            <person name="Birren B.W."/>
            <person name="Brown W."/>
            <person name="Ekwall K."/>
            <person name="Kellis M."/>
            <person name="Leatherwood J."/>
            <person name="Levin H."/>
            <person name="Margalit H."/>
            <person name="Martienssen R."/>
            <person name="Nieduszynski C.A."/>
            <person name="Spatafora J.W."/>
            <person name="Friedman N."/>
            <person name="Dalgaard J.Z."/>
            <person name="Baumann P."/>
            <person name="Niki H."/>
            <person name="Regev A."/>
            <person name="Nusbaum C."/>
        </authorList>
    </citation>
    <scope>NUCLEOTIDE SEQUENCE [LARGE SCALE GENOMIC DNA]</scope>
    <source>
        <strain evidence="6">yFS286</strain>
    </source>
</reference>
<dbReference type="OrthoDB" id="431169at2759"/>
<dbReference type="EMBL" id="KE503207">
    <property type="protein sequence ID" value="EPX71765.1"/>
    <property type="molecule type" value="Genomic_DNA"/>
</dbReference>
<dbReference type="GeneID" id="25032670"/>
<dbReference type="GO" id="GO:0003723">
    <property type="term" value="F:RNA binding"/>
    <property type="evidence" value="ECO:0007669"/>
    <property type="project" value="UniProtKB-UniRule"/>
</dbReference>
<protein>
    <submittedName>
        <fullName evidence="5">RNA-binding protein Mde7</fullName>
    </submittedName>
</protein>
<evidence type="ECO:0000313" key="6">
    <source>
        <dbReference type="Proteomes" id="UP000016088"/>
    </source>
</evidence>
<dbReference type="SUPFAM" id="SSF54928">
    <property type="entry name" value="RNA-binding domain, RBD"/>
    <property type="match status" value="2"/>
</dbReference>
<dbReference type="Gene3D" id="3.30.70.330">
    <property type="match status" value="2"/>
</dbReference>
<dbReference type="Pfam" id="PF00076">
    <property type="entry name" value="RRM_1"/>
    <property type="match status" value="1"/>
</dbReference>
<dbReference type="CDD" id="cd12245">
    <property type="entry name" value="RRM_scw1_like"/>
    <property type="match status" value="1"/>
</dbReference>
<keyword evidence="1 2" id="KW-0694">RNA-binding</keyword>
<dbReference type="PROSITE" id="PS50102">
    <property type="entry name" value="RRM"/>
    <property type="match status" value="1"/>
</dbReference>
<dbReference type="PANTHER" id="PTHR10501">
    <property type="entry name" value="U1 SMALL NUCLEAR RIBONUCLEOPROTEIN A/U2 SMALL NUCLEAR RIBONUCLEOPROTEIN B"/>
    <property type="match status" value="1"/>
</dbReference>
<feature type="compositionally biased region" description="Low complexity" evidence="3">
    <location>
        <begin position="21"/>
        <end position="30"/>
    </location>
</feature>
<accession>S9QZT5</accession>
<dbReference type="eggNOG" id="KOG0118">
    <property type="taxonomic scope" value="Eukaryota"/>
</dbReference>
<proteinExistence type="predicted"/>
<dbReference type="VEuPathDB" id="FungiDB:SOCG_03700"/>
<keyword evidence="6" id="KW-1185">Reference proteome</keyword>
<feature type="compositionally biased region" description="Polar residues" evidence="3">
    <location>
        <begin position="1"/>
        <end position="11"/>
    </location>
</feature>
<gene>
    <name evidence="5" type="ORF">SOCG_03700</name>
</gene>
<dbReference type="HOGENOM" id="CLU_373451_0_0_1"/>
<sequence length="763" mass="83067">MSQLSTLNNHQKSAKPEDPSSRMSVSSLSSNPWNNAPEQPQTGHMHNGSTGSLLNPLLSGMSNGATHPLNYLYAPYAQPAKSAAPPYLSTMNPIGTSPTKLPSLSATNVSSAASGGMDAPSYPPNFPTQSHPSFWNPAYDSSPGLEGIGNSPPKFRGNSCSVSDGRLSVNTLNSLTSFDPQNAGLGLSLRSRTPSLVPEHILDDTDKSLQSKSSSGSNSFSEFTPESFDSCTLHVLDGLPDDIDSREFSGIFTFCEGYTQSRVVIESGHRKGIVTFNNPNAATKAKQMLMNSPTNTFTIVQGNLHIADNLQQRQTLSVNPISMQMNKKVDPTLLGNIRPSPSVETSQYLDSISESKMSSSFPSLDALQYCEPFKGPKSDYVAQPRTSIRSPSPLTWKNNQAFQNGGIGDKNWYGSQSLKNGYNTTTNNPLVNNTGSKKMTKLPTTLSDISEANPAYDIFGSLAPTIEDEHLPLPHSISPKARYHVADKPTYQKENSFSSSQGLDRSNPFEEALRMERLSPAKELPAIRPRAIPLNGVAPYEPEFQRPPKWKPMPDLNTVKSRTSNKKRPTPKTQNLESNLLSSFQADTLQVEFDPTASESTVHSDQNTPCNTIYVGNISGYDQEKELRKLFSTQPGYRRLSFKIKGSNPMCFVEFEEISYATQALNKLQGAILRNSPKGGIRLSYSKNPLGVRSSESLPIVAAPSQRASPVRNGSAYSAKAQASLDRNPPFVSSVSRQTSSTSLPSKHGSMSDLFDIFEINTK</sequence>
<feature type="compositionally biased region" description="Polar residues" evidence="3">
    <location>
        <begin position="31"/>
        <end position="53"/>
    </location>
</feature>
<dbReference type="SMART" id="SM00360">
    <property type="entry name" value="RRM"/>
    <property type="match status" value="2"/>
</dbReference>
<dbReference type="AlphaFoldDB" id="S9QZT5"/>
<evidence type="ECO:0000313" key="5">
    <source>
        <dbReference type="EMBL" id="EPX71765.1"/>
    </source>
</evidence>
<feature type="domain" description="RRM" evidence="4">
    <location>
        <begin position="611"/>
        <end position="688"/>
    </location>
</feature>
<feature type="compositionally biased region" description="Low complexity" evidence="3">
    <location>
        <begin position="732"/>
        <end position="746"/>
    </location>
</feature>
<dbReference type="RefSeq" id="XP_013019066.1">
    <property type="nucleotide sequence ID" value="XM_013163612.1"/>
</dbReference>
<feature type="region of interest" description="Disordered" evidence="3">
    <location>
        <begin position="203"/>
        <end position="225"/>
    </location>
</feature>
<dbReference type="InterPro" id="IPR012677">
    <property type="entry name" value="Nucleotide-bd_a/b_plait_sf"/>
</dbReference>
<dbReference type="OMA" id="ANPAYDI"/>
<dbReference type="Proteomes" id="UP000016088">
    <property type="component" value="Unassembled WGS sequence"/>
</dbReference>
<evidence type="ECO:0000256" key="3">
    <source>
        <dbReference type="SAM" id="MobiDB-lite"/>
    </source>
</evidence>
<evidence type="ECO:0000259" key="4">
    <source>
        <dbReference type="PROSITE" id="PS50102"/>
    </source>
</evidence>
<evidence type="ECO:0000256" key="2">
    <source>
        <dbReference type="PROSITE-ProRule" id="PRU00176"/>
    </source>
</evidence>
<evidence type="ECO:0000256" key="1">
    <source>
        <dbReference type="ARBA" id="ARBA00022884"/>
    </source>
</evidence>